<accession>A0A6C0Y6V8</accession>
<organism evidence="1 2">
    <name type="scientific">Acinetobacter indicus</name>
    <dbReference type="NCBI Taxonomy" id="756892"/>
    <lineage>
        <taxon>Bacteria</taxon>
        <taxon>Pseudomonadati</taxon>
        <taxon>Pseudomonadota</taxon>
        <taxon>Gammaproteobacteria</taxon>
        <taxon>Moraxellales</taxon>
        <taxon>Moraxellaceae</taxon>
        <taxon>Acinetobacter</taxon>
    </lineage>
</organism>
<reference evidence="1 2" key="1">
    <citation type="submission" date="2019-09" db="EMBL/GenBank/DDBJ databases">
        <title>Non-baumannii Acinetobacter spp. carrying blaNDM-1 isolated in China.</title>
        <authorList>
            <person name="Cui C."/>
            <person name="Chen C."/>
            <person name="Sun J."/>
            <person name="Liu Y."/>
        </authorList>
    </citation>
    <scope>NUCLEOTIDE SEQUENCE [LARGE SCALE GENOMIC DNA]</scope>
    <source>
        <strain evidence="1 2">B18</strain>
        <plasmid evidence="2">pb18-1</plasmid>
    </source>
</reference>
<gene>
    <name evidence="1" type="ORF">FSC09_16080</name>
</gene>
<protein>
    <submittedName>
        <fullName evidence="1">Uncharacterized protein</fullName>
    </submittedName>
</protein>
<dbReference type="RefSeq" id="WP_163146568.1">
    <property type="nucleotide sequence ID" value="NZ_CP044456.1"/>
</dbReference>
<dbReference type="AlphaFoldDB" id="A0A6C0Y6V8"/>
<dbReference type="Proteomes" id="UP000503440">
    <property type="component" value="Plasmid pB18-1"/>
</dbReference>
<sequence length="139" mass="15650">MPTLTTVVLVSTNAKKTKGVLVDSINDFKSEVSRGVLFSTTNISAAWVNMVMENQPKAVELFNQYISRHPYLKDYYEVSADQQSIKVTERGENALTFNSHLGYFRSMGILSFQNIFTSKPDSKPIDYSHSAAWMITSLI</sequence>
<proteinExistence type="predicted"/>
<keyword evidence="1" id="KW-0614">Plasmid</keyword>
<name>A0A6C0Y6V8_9GAMM</name>
<dbReference type="EMBL" id="CP044456">
    <property type="protein sequence ID" value="QIC71908.1"/>
    <property type="molecule type" value="Genomic_DNA"/>
</dbReference>
<evidence type="ECO:0000313" key="2">
    <source>
        <dbReference type="Proteomes" id="UP000503440"/>
    </source>
</evidence>
<evidence type="ECO:0000313" key="1">
    <source>
        <dbReference type="EMBL" id="QIC71908.1"/>
    </source>
</evidence>
<geneLocation type="plasmid" evidence="2">
    <name>pb18-1</name>
</geneLocation>